<reference evidence="1 2" key="1">
    <citation type="submission" date="2018-01" db="EMBL/GenBank/DDBJ databases">
        <title>Draft genome of the type strain Pseudomonas oceani DSM 100277 isolated from the deep water in Okinawa trough, northwestern Pacific Ocean.</title>
        <authorList>
            <person name="Gomila M."/>
            <person name="Mulet M."/>
            <person name="Garcia-Valdes E."/>
            <person name="Lalucat J."/>
        </authorList>
    </citation>
    <scope>NUCLEOTIDE SEQUENCE [LARGE SCALE GENOMIC DNA]</scope>
    <source>
        <strain evidence="1 2">DSM 100277</strain>
    </source>
</reference>
<dbReference type="Gene3D" id="1.10.443.10">
    <property type="entry name" value="Intergrase catalytic core"/>
    <property type="match status" value="1"/>
</dbReference>
<dbReference type="AlphaFoldDB" id="A0A2P4ERG7"/>
<keyword evidence="2" id="KW-1185">Reference proteome</keyword>
<dbReference type="OrthoDB" id="8768428at2"/>
<organism evidence="1 2">
    <name type="scientific">Halopseudomonas oceani</name>
    <dbReference type="NCBI Taxonomy" id="1708783"/>
    <lineage>
        <taxon>Bacteria</taxon>
        <taxon>Pseudomonadati</taxon>
        <taxon>Pseudomonadota</taxon>
        <taxon>Gammaproteobacteria</taxon>
        <taxon>Pseudomonadales</taxon>
        <taxon>Pseudomonadaceae</taxon>
        <taxon>Halopseudomonas</taxon>
    </lineage>
</organism>
<dbReference type="Proteomes" id="UP000243451">
    <property type="component" value="Unassembled WGS sequence"/>
</dbReference>
<protein>
    <submittedName>
        <fullName evidence="1">Uncharacterized protein</fullName>
    </submittedName>
</protein>
<name>A0A2P4ERG7_9GAMM</name>
<accession>A0A2P4ERG7</accession>
<comment type="caution">
    <text evidence="1">The sequence shown here is derived from an EMBL/GenBank/DDBJ whole genome shotgun (WGS) entry which is preliminary data.</text>
</comment>
<gene>
    <name evidence="1" type="ORF">C1949_16840</name>
</gene>
<dbReference type="GO" id="GO:0003677">
    <property type="term" value="F:DNA binding"/>
    <property type="evidence" value="ECO:0007669"/>
    <property type="project" value="InterPro"/>
</dbReference>
<dbReference type="EMBL" id="PPSK01000021">
    <property type="protein sequence ID" value="POB01251.1"/>
    <property type="molecule type" value="Genomic_DNA"/>
</dbReference>
<dbReference type="InterPro" id="IPR013762">
    <property type="entry name" value="Integrase-like_cat_sf"/>
</dbReference>
<dbReference type="GO" id="GO:0006310">
    <property type="term" value="P:DNA recombination"/>
    <property type="evidence" value="ECO:0007669"/>
    <property type="project" value="InterPro"/>
</dbReference>
<proteinExistence type="predicted"/>
<dbReference type="GO" id="GO:0015074">
    <property type="term" value="P:DNA integration"/>
    <property type="evidence" value="ECO:0007669"/>
    <property type="project" value="InterPro"/>
</dbReference>
<evidence type="ECO:0000313" key="1">
    <source>
        <dbReference type="EMBL" id="POB01251.1"/>
    </source>
</evidence>
<evidence type="ECO:0000313" key="2">
    <source>
        <dbReference type="Proteomes" id="UP000243451"/>
    </source>
</evidence>
<sequence>MAIYTALRPMFVACSKEGVSALDLYKFPAVQNKIFTEASKGRNKTVIMIAHEIWESRDELGFYLLTPWDIGKIAVTIEKNDKVKQTPYIPPRIWLYQASRLRACLEDFMANREAIANCFKFCLDTYAHNAGSLAKACSQDFPAHLRPFNVNNKRHHKKHPEAIYFKTFFEVSDKFGITELLERWVPRMKKGGAASFSAYFNLISLVGTAYLVNFSLMRIEESFSLKTNSLSIERDENTGEDIYILTGVTTKTIHDDDARWITAPSAKLAIDALSIVAKLRIQCAVLNPNVPISASDTSDPYLYQRPYEPWRKKSKGFEYTQDIRPTVSSYVATLQKNTKLFDPSEMRITDRDLESALLITPSLNPKEYFVGNEWSLGWHQLRRTGAVNMAGSGIVSESAMQYQLKHATRAMTRYYGSGHYHLRFGLNSSAVNEYVRTIYEMLAKEVTLVTSPRFISPHGEKRKEQLLAAISEKDHKALVSEARKGRINYRPMFLGACMNDGPCEYGGFEHVARCGGLNGSQPCESALYDKNMLPRIQALRDNLQTRLSGAEEGSPLETSLSIQKLAVENAINVINLS</sequence>
<dbReference type="RefSeq" id="WP_104739590.1">
    <property type="nucleotide sequence ID" value="NZ_BMHR01000019.1"/>
</dbReference>